<dbReference type="BioCyc" id="FSP457404-HMP:GTSQ-114-MONOMER"/>
<dbReference type="InterPro" id="IPR035093">
    <property type="entry name" value="RelE/ParE_toxin_dom_sf"/>
</dbReference>
<protein>
    <recommendedName>
        <fullName evidence="3">RelE/StbE family addiction module toxin</fullName>
    </recommendedName>
</protein>
<proteinExistence type="predicted"/>
<dbReference type="InterPro" id="IPR031552">
    <property type="entry name" value="ParE-like_toxin"/>
</dbReference>
<sequence>MDIKYSPAIVKYFKKIKDKQLKERYKMAINLIVSDYTIGSLKSGDLSGIYSYDIYYNKTNYELAYTVKIEDNEVIIFILAGTRENFYQELKKYLK</sequence>
<evidence type="ECO:0000313" key="1">
    <source>
        <dbReference type="EMBL" id="EHO85189.1"/>
    </source>
</evidence>
<dbReference type="Gene3D" id="3.30.2310.20">
    <property type="entry name" value="RelE-like"/>
    <property type="match status" value="1"/>
</dbReference>
<comment type="caution">
    <text evidence="1">The sequence shown here is derived from an EMBL/GenBank/DDBJ whole genome shotgun (WGS) entry which is preliminary data.</text>
</comment>
<dbReference type="Pfam" id="PF15781">
    <property type="entry name" value="ParE-like_toxin"/>
    <property type="match status" value="1"/>
</dbReference>
<dbReference type="Proteomes" id="UP000003233">
    <property type="component" value="Unassembled WGS sequence"/>
</dbReference>
<dbReference type="RefSeq" id="WP_008695396.1">
    <property type="nucleotide sequence ID" value="NZ_KE161007.1"/>
</dbReference>
<dbReference type="SUPFAM" id="SSF143011">
    <property type="entry name" value="RelE-like"/>
    <property type="match status" value="1"/>
</dbReference>
<evidence type="ECO:0008006" key="3">
    <source>
        <dbReference type="Google" id="ProtNLM"/>
    </source>
</evidence>
<gene>
    <name evidence="1" type="ORF">HMPREF0402_00113</name>
</gene>
<dbReference type="PATRIC" id="fig|457404.5.peg.1115"/>
<dbReference type="AlphaFoldDB" id="H1PNX0"/>
<reference evidence="1 2" key="1">
    <citation type="submission" date="2012-07" db="EMBL/GenBank/DDBJ databases">
        <title>The Genome Sequence of Fusobacterium ulcerans 12_1B.</title>
        <authorList>
            <consortium name="The Broad Institute Genome Sequencing Platform"/>
            <person name="Earl A."/>
            <person name="Ward D."/>
            <person name="Feldgarden M."/>
            <person name="Gevers D."/>
            <person name="Strauss J."/>
            <person name="Ambrose C.E."/>
            <person name="Allen-Vercoe E."/>
            <person name="Walker B."/>
            <person name="Young S.K."/>
            <person name="Zeng Q."/>
            <person name="Gargeya S."/>
            <person name="Fitzgerald M."/>
            <person name="Haas B."/>
            <person name="Abouelleil A."/>
            <person name="Alvarado L."/>
            <person name="Arachchi H.M."/>
            <person name="Berlin A.M."/>
            <person name="Chapman S.B."/>
            <person name="Goldberg J."/>
            <person name="Griggs A."/>
            <person name="Gujja S."/>
            <person name="Hansen M."/>
            <person name="Howarth C."/>
            <person name="Imamovic A."/>
            <person name="Larimer J."/>
            <person name="McCowen C."/>
            <person name="Montmayeur A."/>
            <person name="Murphy C."/>
            <person name="Neiman D."/>
            <person name="Pearson M."/>
            <person name="Priest M."/>
            <person name="Roberts A."/>
            <person name="Saif S."/>
            <person name="Shea T."/>
            <person name="Sisk P."/>
            <person name="Sykes S."/>
            <person name="Wortman J."/>
            <person name="Nusbaum C."/>
            <person name="Birren B."/>
        </authorList>
    </citation>
    <scope>NUCLEOTIDE SEQUENCE [LARGE SCALE GENOMIC DNA]</scope>
    <source>
        <strain evidence="1 2">12_1B</strain>
    </source>
</reference>
<name>H1PNX0_9FUSO</name>
<evidence type="ECO:0000313" key="2">
    <source>
        <dbReference type="Proteomes" id="UP000003233"/>
    </source>
</evidence>
<dbReference type="EMBL" id="AGWJ02000006">
    <property type="protein sequence ID" value="EHO85189.1"/>
    <property type="molecule type" value="Genomic_DNA"/>
</dbReference>
<organism evidence="1 2">
    <name type="scientific">Fusobacterium ulcerans 12-1B</name>
    <dbReference type="NCBI Taxonomy" id="457404"/>
    <lineage>
        <taxon>Bacteria</taxon>
        <taxon>Fusobacteriati</taxon>
        <taxon>Fusobacteriota</taxon>
        <taxon>Fusobacteriia</taxon>
        <taxon>Fusobacteriales</taxon>
        <taxon>Fusobacteriaceae</taxon>
        <taxon>Fusobacterium</taxon>
    </lineage>
</organism>
<dbReference type="HOGENOM" id="CLU_157820_1_0_0"/>
<keyword evidence="2" id="KW-1185">Reference proteome</keyword>
<accession>H1PNX0</accession>